<evidence type="ECO:0000256" key="15">
    <source>
        <dbReference type="ARBA" id="ARBA00034000"/>
    </source>
</evidence>
<evidence type="ECO:0000256" key="10">
    <source>
        <dbReference type="ARBA" id="ARBA00022960"/>
    </source>
</evidence>
<keyword evidence="17" id="KW-1133">Transmembrane helix</keyword>
<keyword evidence="13" id="KW-0511">Multifunctional enzyme</keyword>
<evidence type="ECO:0000256" key="16">
    <source>
        <dbReference type="ARBA" id="ARBA00049902"/>
    </source>
</evidence>
<organism evidence="20 21">
    <name type="scientific">Oceanobacillus limi</name>
    <dbReference type="NCBI Taxonomy" id="930131"/>
    <lineage>
        <taxon>Bacteria</taxon>
        <taxon>Bacillati</taxon>
        <taxon>Bacillota</taxon>
        <taxon>Bacilli</taxon>
        <taxon>Bacillales</taxon>
        <taxon>Bacillaceae</taxon>
        <taxon>Oceanobacillus</taxon>
    </lineage>
</organism>
<keyword evidence="21" id="KW-1185">Reference proteome</keyword>
<dbReference type="PANTHER" id="PTHR32282">
    <property type="entry name" value="BINDING PROTEIN TRANSPEPTIDASE, PUTATIVE-RELATED"/>
    <property type="match status" value="1"/>
</dbReference>
<comment type="subcellular location">
    <subcellularLocation>
        <location evidence="1">Cell membrane</location>
    </subcellularLocation>
</comment>
<dbReference type="STRING" id="930131.SAMN05216389_1256"/>
<keyword evidence="17" id="KW-0812">Transmembrane</keyword>
<evidence type="ECO:0000256" key="8">
    <source>
        <dbReference type="ARBA" id="ARBA00022679"/>
    </source>
</evidence>
<dbReference type="GO" id="GO:0008955">
    <property type="term" value="F:peptidoglycan glycosyltransferase activity"/>
    <property type="evidence" value="ECO:0007669"/>
    <property type="project" value="UniProtKB-EC"/>
</dbReference>
<keyword evidence="4" id="KW-1003">Cell membrane</keyword>
<evidence type="ECO:0000256" key="4">
    <source>
        <dbReference type="ARBA" id="ARBA00022475"/>
    </source>
</evidence>
<dbReference type="Proteomes" id="UP000198618">
    <property type="component" value="Unassembled WGS sequence"/>
</dbReference>
<keyword evidence="5" id="KW-0121">Carboxypeptidase</keyword>
<evidence type="ECO:0000259" key="19">
    <source>
        <dbReference type="Pfam" id="PF00912"/>
    </source>
</evidence>
<keyword evidence="9" id="KW-0378">Hydrolase</keyword>
<dbReference type="InterPro" id="IPR050396">
    <property type="entry name" value="Glycosyltr_51/Transpeptidase"/>
</dbReference>
<dbReference type="InterPro" id="IPR001264">
    <property type="entry name" value="Glyco_trans_51"/>
</dbReference>
<evidence type="ECO:0000256" key="5">
    <source>
        <dbReference type="ARBA" id="ARBA00022645"/>
    </source>
</evidence>
<evidence type="ECO:0000256" key="2">
    <source>
        <dbReference type="ARBA" id="ARBA00007090"/>
    </source>
</evidence>
<dbReference type="PANTHER" id="PTHR32282:SF11">
    <property type="entry name" value="PENICILLIN-BINDING PROTEIN 1B"/>
    <property type="match status" value="1"/>
</dbReference>
<dbReference type="Gene3D" id="1.10.3810.10">
    <property type="entry name" value="Biosynthetic peptidoglycan transglycosylase-like"/>
    <property type="match status" value="1"/>
</dbReference>
<feature type="domain" description="Glycosyl transferase family 51" evidence="19">
    <location>
        <begin position="57"/>
        <end position="233"/>
    </location>
</feature>
<evidence type="ECO:0000256" key="3">
    <source>
        <dbReference type="ARBA" id="ARBA00007739"/>
    </source>
</evidence>
<dbReference type="GO" id="GO:0009002">
    <property type="term" value="F:serine-type D-Ala-D-Ala carboxypeptidase activity"/>
    <property type="evidence" value="ECO:0007669"/>
    <property type="project" value="UniProtKB-EC"/>
</dbReference>
<evidence type="ECO:0000313" key="20">
    <source>
        <dbReference type="EMBL" id="SET75432.1"/>
    </source>
</evidence>
<dbReference type="NCBIfam" id="TIGR02074">
    <property type="entry name" value="PBP_1a_fam"/>
    <property type="match status" value="1"/>
</dbReference>
<name>A0A1I0GYL2_9BACI</name>
<dbReference type="Pfam" id="PF00912">
    <property type="entry name" value="Transgly"/>
    <property type="match status" value="1"/>
</dbReference>
<dbReference type="InterPro" id="IPR023346">
    <property type="entry name" value="Lysozyme-like_dom_sf"/>
</dbReference>
<evidence type="ECO:0000256" key="13">
    <source>
        <dbReference type="ARBA" id="ARBA00023268"/>
    </source>
</evidence>
<dbReference type="GO" id="GO:0030288">
    <property type="term" value="C:outer membrane-bounded periplasmic space"/>
    <property type="evidence" value="ECO:0007669"/>
    <property type="project" value="TreeGrafter"/>
</dbReference>
<evidence type="ECO:0000256" key="12">
    <source>
        <dbReference type="ARBA" id="ARBA00023136"/>
    </source>
</evidence>
<dbReference type="FunFam" id="1.10.3810.10:FF:000001">
    <property type="entry name" value="Penicillin-binding protein 1A"/>
    <property type="match status" value="1"/>
</dbReference>
<dbReference type="AlphaFoldDB" id="A0A1I0GYL2"/>
<reference evidence="20 21" key="1">
    <citation type="submission" date="2016-10" db="EMBL/GenBank/DDBJ databases">
        <authorList>
            <person name="de Groot N.N."/>
        </authorList>
    </citation>
    <scope>NUCLEOTIDE SEQUENCE [LARGE SCALE GENOMIC DNA]</scope>
    <source>
        <strain evidence="20 21">IBRC-M 10780</strain>
    </source>
</reference>
<keyword evidence="12 17" id="KW-0472">Membrane</keyword>
<feature type="transmembrane region" description="Helical" evidence="17">
    <location>
        <begin position="13"/>
        <end position="38"/>
    </location>
</feature>
<dbReference type="SUPFAM" id="SSF56601">
    <property type="entry name" value="beta-lactamase/transpeptidase-like"/>
    <property type="match status" value="1"/>
</dbReference>
<comment type="catalytic activity">
    <reaction evidence="16">
        <text>[GlcNAc-(1-&gt;4)-Mur2Ac(oyl-L-Ala-gamma-D-Glu-L-Lys-D-Ala-D-Ala)](n)-di-trans,octa-cis-undecaprenyl diphosphate + beta-D-GlcNAc-(1-&gt;4)-Mur2Ac(oyl-L-Ala-gamma-D-Glu-L-Lys-D-Ala-D-Ala)-di-trans,octa-cis-undecaprenyl diphosphate = [GlcNAc-(1-&gt;4)-Mur2Ac(oyl-L-Ala-gamma-D-Glu-L-Lys-D-Ala-D-Ala)](n+1)-di-trans,octa-cis-undecaprenyl diphosphate + di-trans,octa-cis-undecaprenyl diphosphate + H(+)</text>
        <dbReference type="Rhea" id="RHEA:23708"/>
        <dbReference type="Rhea" id="RHEA-COMP:9602"/>
        <dbReference type="Rhea" id="RHEA-COMP:9603"/>
        <dbReference type="ChEBI" id="CHEBI:15378"/>
        <dbReference type="ChEBI" id="CHEBI:58405"/>
        <dbReference type="ChEBI" id="CHEBI:60033"/>
        <dbReference type="ChEBI" id="CHEBI:78435"/>
        <dbReference type="EC" id="2.4.99.28"/>
    </reaction>
</comment>
<gene>
    <name evidence="20" type="ORF">SAMN05216389_1256</name>
</gene>
<comment type="catalytic activity">
    <reaction evidence="15">
        <text>Preferential cleavage: (Ac)2-L-Lys-D-Ala-|-D-Ala. Also transpeptidation of peptidyl-alanyl moieties that are N-acyl substituents of D-alanine.</text>
        <dbReference type="EC" id="3.4.16.4"/>
    </reaction>
</comment>
<evidence type="ECO:0000313" key="21">
    <source>
        <dbReference type="Proteomes" id="UP000198618"/>
    </source>
</evidence>
<sequence length="688" mass="77613">MGKRNRTKKIRKLLFKIGLGVTALGIIFIAGVYGYAFILGPPNLTSDQNTIYYSEAGEVIGEERGQENRYWINLDEMPPELIDATLLTEDKRFYQHHGFDIKRILAAIISDIKTLSLKEGASTLSQQYARNLFLSHEKTWMRKLKEAFYTIRLEIFYSKDEILEGYLNTVYYGHGAYGIETASKYFFGKSADDLTVAEAAMLTGVPKGPTYYSPLNDEARATQRQQQILKNMHQENVISDEEFYLAEREDLQYAKHLDGKNNRIGPYFQDTVLNEAANILQLDVESIRSGGFEIFTTLNIEAQQALESSIQKNVPEDSEVEIGSLAMDPKSGAIRAMVGGRDYKRSPFNRTIQAKRMPGSTFKPFLYYAALHKGYTASTMQMSKPTTFELEDGNVYQPSNYNDYYANEPITLAQAIALSDNVYAVRTNMFLGTETLINTAKQFGINSELPDVPSLALGTGSVTMKEMVTGYGRLANGGKDINGYTIEQIVDREGKIIYERGEPSHRLVLDPQKVFILTQLMTGIFDESLNGYMSVTGSSIADQLSRTYAGKTGSTNTDSWMIGYSPNLVAGVWTGYDDNRRLEKPPERQYSRKIWAGFMEDVHEDLPVEHFDAPGGLVAVPIDPETGYRATPYCDSSTVMFFEKGTEPDYHCLEHMHGDEDGDIEELHEKDTTEEKGTFEKWFEVFFD</sequence>
<keyword evidence="11" id="KW-0573">Peptidoglycan synthesis</keyword>
<keyword evidence="7" id="KW-0328">Glycosyltransferase</keyword>
<dbReference type="GO" id="GO:0008360">
    <property type="term" value="P:regulation of cell shape"/>
    <property type="evidence" value="ECO:0007669"/>
    <property type="project" value="UniProtKB-KW"/>
</dbReference>
<feature type="domain" description="Penicillin-binding protein transpeptidase" evidence="18">
    <location>
        <begin position="325"/>
        <end position="566"/>
    </location>
</feature>
<evidence type="ECO:0000256" key="9">
    <source>
        <dbReference type="ARBA" id="ARBA00022801"/>
    </source>
</evidence>
<dbReference type="RefSeq" id="WP_090872524.1">
    <property type="nucleotide sequence ID" value="NZ_FOHE01000025.1"/>
</dbReference>
<evidence type="ECO:0000256" key="1">
    <source>
        <dbReference type="ARBA" id="ARBA00004236"/>
    </source>
</evidence>
<dbReference type="GO" id="GO:0009252">
    <property type="term" value="P:peptidoglycan biosynthetic process"/>
    <property type="evidence" value="ECO:0007669"/>
    <property type="project" value="UniProtKB-KW"/>
</dbReference>
<keyword evidence="10" id="KW-0133">Cell shape</keyword>
<comment type="similarity">
    <text evidence="3">In the N-terminal section; belongs to the glycosyltransferase 51 family.</text>
</comment>
<evidence type="ECO:0000256" key="7">
    <source>
        <dbReference type="ARBA" id="ARBA00022676"/>
    </source>
</evidence>
<accession>A0A1I0GYL2</accession>
<dbReference type="GO" id="GO:0005886">
    <property type="term" value="C:plasma membrane"/>
    <property type="evidence" value="ECO:0007669"/>
    <property type="project" value="UniProtKB-SubCell"/>
</dbReference>
<dbReference type="Gene3D" id="3.40.710.10">
    <property type="entry name" value="DD-peptidase/beta-lactamase superfamily"/>
    <property type="match status" value="1"/>
</dbReference>
<evidence type="ECO:0000259" key="18">
    <source>
        <dbReference type="Pfam" id="PF00905"/>
    </source>
</evidence>
<dbReference type="SUPFAM" id="SSF53955">
    <property type="entry name" value="Lysozyme-like"/>
    <property type="match status" value="1"/>
</dbReference>
<dbReference type="InterPro" id="IPR012338">
    <property type="entry name" value="Beta-lactam/transpept-like"/>
</dbReference>
<dbReference type="OrthoDB" id="9766909at2"/>
<dbReference type="InterPro" id="IPR036950">
    <property type="entry name" value="PBP_transglycosylase"/>
</dbReference>
<dbReference type="GO" id="GO:0006508">
    <property type="term" value="P:proteolysis"/>
    <property type="evidence" value="ECO:0007669"/>
    <property type="project" value="UniProtKB-KW"/>
</dbReference>
<proteinExistence type="inferred from homology"/>
<dbReference type="InterPro" id="IPR001460">
    <property type="entry name" value="PCN-bd_Tpept"/>
</dbReference>
<keyword evidence="14" id="KW-0961">Cell wall biogenesis/degradation</keyword>
<dbReference type="EMBL" id="FOHE01000025">
    <property type="protein sequence ID" value="SET75432.1"/>
    <property type="molecule type" value="Genomic_DNA"/>
</dbReference>
<evidence type="ECO:0000256" key="6">
    <source>
        <dbReference type="ARBA" id="ARBA00022670"/>
    </source>
</evidence>
<evidence type="ECO:0000256" key="11">
    <source>
        <dbReference type="ARBA" id="ARBA00022984"/>
    </source>
</evidence>
<dbReference type="Pfam" id="PF00905">
    <property type="entry name" value="Transpeptidase"/>
    <property type="match status" value="1"/>
</dbReference>
<keyword evidence="8" id="KW-0808">Transferase</keyword>
<protein>
    <submittedName>
        <fullName evidence="20">Penicillin-binding protein, 1A family</fullName>
    </submittedName>
</protein>
<keyword evidence="6" id="KW-0645">Protease</keyword>
<comment type="similarity">
    <text evidence="2">In the C-terminal section; belongs to the transpeptidase family.</text>
</comment>
<dbReference type="GO" id="GO:0008658">
    <property type="term" value="F:penicillin binding"/>
    <property type="evidence" value="ECO:0007669"/>
    <property type="project" value="InterPro"/>
</dbReference>
<dbReference type="GO" id="GO:0071555">
    <property type="term" value="P:cell wall organization"/>
    <property type="evidence" value="ECO:0007669"/>
    <property type="project" value="UniProtKB-KW"/>
</dbReference>
<evidence type="ECO:0000256" key="14">
    <source>
        <dbReference type="ARBA" id="ARBA00023316"/>
    </source>
</evidence>
<evidence type="ECO:0000256" key="17">
    <source>
        <dbReference type="SAM" id="Phobius"/>
    </source>
</evidence>